<reference evidence="1 2" key="1">
    <citation type="journal article" date="2012" name="Gene">
        <title>Sequence of Leptospira santarosai serovar Shermani genome and prediction of virulence-associated genes.</title>
        <authorList>
            <person name="Chou L.F."/>
            <person name="Chen Y.T."/>
            <person name="Lu C.W."/>
            <person name="Ko Y.C."/>
            <person name="Tang C.Y."/>
            <person name="Pan M.J."/>
            <person name="Tian Y.C."/>
            <person name="Chiu C.H."/>
            <person name="Hung C.C."/>
            <person name="Yang C.W."/>
        </authorList>
    </citation>
    <scope>NUCLEOTIDE SEQUENCE [LARGE SCALE GENOMIC DNA]</scope>
    <source>
        <strain evidence="1">LT 821</strain>
    </source>
</reference>
<dbReference type="EMBL" id="CP006694">
    <property type="protein sequence ID" value="AIT10915.1"/>
    <property type="molecule type" value="Genomic_DNA"/>
</dbReference>
<evidence type="ECO:0000313" key="2">
    <source>
        <dbReference type="Proteomes" id="UP000035800"/>
    </source>
</evidence>
<name>A0A097ESN5_9LEPT</name>
<dbReference type="RefSeq" id="WP_004485357.1">
    <property type="nucleotide sequence ID" value="NZ_CP006694.1"/>
</dbReference>
<dbReference type="GeneID" id="89224083"/>
<proteinExistence type="predicted"/>
<organism evidence="1 2">
    <name type="scientific">Leptospira santarosai serovar Shermani str. LT 821</name>
    <dbReference type="NCBI Taxonomy" id="758847"/>
    <lineage>
        <taxon>Bacteria</taxon>
        <taxon>Pseudomonadati</taxon>
        <taxon>Spirochaetota</taxon>
        <taxon>Spirochaetia</taxon>
        <taxon>Leptospirales</taxon>
        <taxon>Leptospiraceae</taxon>
        <taxon>Leptospira</taxon>
    </lineage>
</organism>
<protein>
    <submittedName>
        <fullName evidence="1">Uncharacterized protein</fullName>
    </submittedName>
</protein>
<sequence length="71" mass="8655">MVSLKFSFYEEYDCKSDSCEFVTMRDCFFASKNEFDIFLQGHMRFVRTFMSWKINVHFWNHFYVVISNLGP</sequence>
<dbReference type="KEGG" id="lst:LSS_21785"/>
<accession>A0A097ESN5</accession>
<gene>
    <name evidence="1" type="ORF">LSS_21785</name>
</gene>
<dbReference type="Proteomes" id="UP000035800">
    <property type="component" value="Chromosome I"/>
</dbReference>
<reference evidence="1 2" key="2">
    <citation type="journal article" date="2014" name="Emerg. Microbes Infect.">
        <title>Potential impact on kidney infection: a whole-genome analysis of Leptospira santarosai serovar Shermani.</title>
        <authorList>
            <person name="Chou L.F."/>
            <person name="Chen T.W."/>
            <person name="Ko Y.C."/>
            <person name="Pan M.J."/>
            <person name="Tian Y.C."/>
            <person name="Chiu C.H."/>
            <person name="Tang P."/>
            <person name="Hung C.C."/>
            <person name="Yang C.W."/>
        </authorList>
    </citation>
    <scope>NUCLEOTIDE SEQUENCE</scope>
    <source>
        <strain evidence="1 2">LT 821</strain>
    </source>
</reference>
<dbReference type="AlphaFoldDB" id="A0A097ESN5"/>
<evidence type="ECO:0000313" key="1">
    <source>
        <dbReference type="EMBL" id="AIT10915.1"/>
    </source>
</evidence>